<dbReference type="SUPFAM" id="SSF51621">
    <property type="entry name" value="Phosphoenolpyruvate/pyruvate domain"/>
    <property type="match status" value="1"/>
</dbReference>
<dbReference type="Pfam" id="PF00359">
    <property type="entry name" value="PTS_EIIA_2"/>
    <property type="match status" value="1"/>
</dbReference>
<evidence type="ECO:0000256" key="10">
    <source>
        <dbReference type="ARBA" id="ARBA00022553"/>
    </source>
</evidence>
<dbReference type="Proteomes" id="UP000595197">
    <property type="component" value="Chromosome"/>
</dbReference>
<evidence type="ECO:0000313" key="21">
    <source>
        <dbReference type="Proteomes" id="UP000595197"/>
    </source>
</evidence>
<evidence type="ECO:0000256" key="6">
    <source>
        <dbReference type="ARBA" id="ARBA00012232"/>
    </source>
</evidence>
<dbReference type="InterPro" id="IPR001020">
    <property type="entry name" value="PTS_HPr_His_P_site"/>
</dbReference>
<evidence type="ECO:0000259" key="19">
    <source>
        <dbReference type="PROSITE" id="PS51350"/>
    </source>
</evidence>
<dbReference type="SUPFAM" id="SSF52009">
    <property type="entry name" value="Phosphohistidine domain"/>
    <property type="match status" value="1"/>
</dbReference>
<dbReference type="InterPro" id="IPR002114">
    <property type="entry name" value="PTS_HPr_Ser_P_site"/>
</dbReference>
<dbReference type="PROSITE" id="PS51350">
    <property type="entry name" value="PTS_HPR_DOM"/>
    <property type="match status" value="1"/>
</dbReference>
<dbReference type="NCBIfam" id="TIGR01417">
    <property type="entry name" value="PTS_I_fam"/>
    <property type="match status" value="1"/>
</dbReference>
<feature type="region of interest" description="Disordered" evidence="17">
    <location>
        <begin position="244"/>
        <end position="263"/>
    </location>
</feature>
<dbReference type="InterPro" id="IPR036618">
    <property type="entry name" value="PtsI_HPr-bd_sf"/>
</dbReference>
<keyword evidence="11" id="KW-0762">Sugar transport</keyword>
<dbReference type="InterPro" id="IPR036637">
    <property type="entry name" value="Phosphohistidine_dom_sf"/>
</dbReference>
<dbReference type="Pfam" id="PF00381">
    <property type="entry name" value="PTS-HPr"/>
    <property type="match status" value="1"/>
</dbReference>
<dbReference type="InterPro" id="IPR015813">
    <property type="entry name" value="Pyrv/PenolPyrv_kinase-like_dom"/>
</dbReference>
<sequence>MVSLGPENVRIGAHAADKADAIRQAGAILVDGGYIQPGYVDSMMRRETVTATYLGNGIAIPHGLPQDRELIQHTGLSVLQLPYGVEWNPGEVVYLVVGIAARSDEHIGVLQKLTDVLEDEATVMRLARTQDVNEIAAALDPARSAEAPAAPAPSPPILGAGQRVDVEVTGGTGLHARPASVFVSLAKQFNSDIRVSHAGKTANGKSMVSMLRLGVERGGIISITADGPDAAKALQTLREAVETGLGEEDEAAHAAPEPAVQVGRPESFPPEAAPDEPGLIRGVAAAPGIAIAPLHQLRKQADEVLDQHAVDAAAEHSDFDHAVDRAGAELEELHRTVGRRAGEMEARIFAAHREFLEDPDLVDAVHHRIDGGESAAFAWRETIDERANDLAALSDPLLAGRANDLRDVGARVMRLLVRRNEAEATTLPDHEIILVAEDLTPSDTASLDPDLVKGILTALGGPNSHTAILARSLDIPAVVGAGHQVLELASGVTAVLDGSRGTVLPDPDAERLERARQAQHGAGQRRAVVLEAAYRPAITVDGHRVEIAANIGAVPEAERAVNAGGEAVGLLRTEFLFQDRTDPPSEEEQYEAYRAMAESLGGLPLIVRTLDAGGDKPLPYISMAHEDNPFLGQRGIRLSFSMPDLFRSQLRAILRAASHGEIKIMFPMITSVHEFRRGRALVEEVRREVDGPNVDVGIMVEVPSSAVMADLLAREVDFFSIGTNDLTQYTLAMDRGHPALAREADGLHPAVLRMVDQTVRAAHGEGKWVGVCGNLAADPAAAPILIGLDVDELSVGVPNIPALKAQIREMAYEDAKELARRALACSAASEVRALTGEAA</sequence>
<evidence type="ECO:0000256" key="4">
    <source>
        <dbReference type="ARBA" id="ARBA00004496"/>
    </source>
</evidence>
<evidence type="ECO:0000313" key="20">
    <source>
        <dbReference type="EMBL" id="QQP91570.1"/>
    </source>
</evidence>
<dbReference type="Pfam" id="PF05524">
    <property type="entry name" value="PEP-utilisers_N"/>
    <property type="match status" value="1"/>
</dbReference>
<dbReference type="InterPro" id="IPR008279">
    <property type="entry name" value="PEP-util_enz_mobile_dom"/>
</dbReference>
<keyword evidence="21" id="KW-1185">Reference proteome</keyword>
<dbReference type="PANTHER" id="PTHR46244:SF6">
    <property type="entry name" value="PHOSPHOENOLPYRUVATE-PROTEIN PHOSPHOTRANSFERASE"/>
    <property type="match status" value="1"/>
</dbReference>
<dbReference type="InterPro" id="IPR008731">
    <property type="entry name" value="PTS_EIN"/>
</dbReference>
<evidence type="ECO:0000256" key="15">
    <source>
        <dbReference type="ARBA" id="ARBA00022777"/>
    </source>
</evidence>
<dbReference type="PROSITE" id="PS00589">
    <property type="entry name" value="PTS_HPR_SER"/>
    <property type="match status" value="1"/>
</dbReference>
<dbReference type="InterPro" id="IPR016152">
    <property type="entry name" value="PTrfase/Anion_transptr"/>
</dbReference>
<comment type="subcellular location">
    <subcellularLocation>
        <location evidence="4">Cytoplasm</location>
    </subcellularLocation>
</comment>
<dbReference type="InterPro" id="IPR035895">
    <property type="entry name" value="HPr-like_sf"/>
</dbReference>
<protein>
    <recommendedName>
        <fullName evidence="7">Multiphosphoryl transfer protein</fullName>
        <ecNumber evidence="6">2.7.3.9</ecNumber>
    </recommendedName>
</protein>
<keyword evidence="9" id="KW-0963">Cytoplasm</keyword>
<dbReference type="Gene3D" id="3.40.930.10">
    <property type="entry name" value="Mannitol-specific EII, Chain A"/>
    <property type="match status" value="1"/>
</dbReference>
<dbReference type="InterPro" id="IPR050499">
    <property type="entry name" value="PEP-utilizing_PTS_enzyme"/>
</dbReference>
<dbReference type="PROSITE" id="PS00372">
    <property type="entry name" value="PTS_EIIA_TYPE_2_HIS"/>
    <property type="match status" value="1"/>
</dbReference>
<dbReference type="InterPro" id="IPR000121">
    <property type="entry name" value="PEP_util_C"/>
</dbReference>
<dbReference type="InterPro" id="IPR040442">
    <property type="entry name" value="Pyrv_kinase-like_dom_sf"/>
</dbReference>
<comment type="catalytic activity">
    <reaction evidence="1">
        <text>L-histidyl-[protein] + phosphoenolpyruvate = N(pros)-phospho-L-histidyl-[protein] + pyruvate</text>
        <dbReference type="Rhea" id="RHEA:23880"/>
        <dbReference type="Rhea" id="RHEA-COMP:9745"/>
        <dbReference type="Rhea" id="RHEA-COMP:9746"/>
        <dbReference type="ChEBI" id="CHEBI:15361"/>
        <dbReference type="ChEBI" id="CHEBI:29979"/>
        <dbReference type="ChEBI" id="CHEBI:58702"/>
        <dbReference type="ChEBI" id="CHEBI:64837"/>
        <dbReference type="EC" id="2.7.3.9"/>
    </reaction>
</comment>
<dbReference type="InterPro" id="IPR002178">
    <property type="entry name" value="PTS_EIIA_type-2_dom"/>
</dbReference>
<dbReference type="GO" id="GO:0008965">
    <property type="term" value="F:phosphoenolpyruvate-protein phosphotransferase activity"/>
    <property type="evidence" value="ECO:0007669"/>
    <property type="project" value="UniProtKB-EC"/>
</dbReference>
<evidence type="ECO:0000256" key="14">
    <source>
        <dbReference type="ARBA" id="ARBA00022723"/>
    </source>
</evidence>
<reference evidence="20" key="1">
    <citation type="submission" date="2021-02" db="EMBL/GenBank/DDBJ databases">
        <title>Skermanella TT6 skin isolate.</title>
        <authorList>
            <person name="Lee K."/>
            <person name="Ganzorig M."/>
        </authorList>
    </citation>
    <scope>NUCLEOTIDE SEQUENCE</scope>
    <source>
        <strain evidence="20">TT6</strain>
    </source>
</reference>
<dbReference type="PANTHER" id="PTHR46244">
    <property type="entry name" value="PHOSPHOENOLPYRUVATE-PROTEIN PHOSPHOTRANSFERASE"/>
    <property type="match status" value="1"/>
</dbReference>
<dbReference type="SUPFAM" id="SSF55594">
    <property type="entry name" value="HPr-like"/>
    <property type="match status" value="1"/>
</dbReference>
<evidence type="ECO:0000256" key="16">
    <source>
        <dbReference type="ARBA" id="ARBA00022842"/>
    </source>
</evidence>
<dbReference type="CDD" id="cd00367">
    <property type="entry name" value="PTS-HPr_like"/>
    <property type="match status" value="1"/>
</dbReference>
<dbReference type="EMBL" id="CP067420">
    <property type="protein sequence ID" value="QQP91570.1"/>
    <property type="molecule type" value="Genomic_DNA"/>
</dbReference>
<evidence type="ECO:0000259" key="18">
    <source>
        <dbReference type="PROSITE" id="PS51094"/>
    </source>
</evidence>
<proteinExistence type="inferred from homology"/>
<dbReference type="CDD" id="cd00211">
    <property type="entry name" value="PTS_IIA_fru"/>
    <property type="match status" value="1"/>
</dbReference>
<dbReference type="Gene3D" id="3.50.30.10">
    <property type="entry name" value="Phosphohistidine domain"/>
    <property type="match status" value="1"/>
</dbReference>
<organism evidence="20 21">
    <name type="scientific">Skermanella cutis</name>
    <dbReference type="NCBI Taxonomy" id="2775420"/>
    <lineage>
        <taxon>Bacteria</taxon>
        <taxon>Pseudomonadati</taxon>
        <taxon>Pseudomonadota</taxon>
        <taxon>Alphaproteobacteria</taxon>
        <taxon>Rhodospirillales</taxon>
        <taxon>Azospirillaceae</taxon>
        <taxon>Skermanella</taxon>
    </lineage>
</organism>
<dbReference type="Pfam" id="PF02896">
    <property type="entry name" value="PEP-utilizers_C"/>
    <property type="match status" value="1"/>
</dbReference>
<evidence type="ECO:0000256" key="11">
    <source>
        <dbReference type="ARBA" id="ARBA00022597"/>
    </source>
</evidence>
<comment type="cofactor">
    <cofactor evidence="2">
        <name>Mg(2+)</name>
        <dbReference type="ChEBI" id="CHEBI:18420"/>
    </cofactor>
</comment>
<dbReference type="PROSITE" id="PS00370">
    <property type="entry name" value="PEP_ENZYMES_PHOS_SITE"/>
    <property type="match status" value="1"/>
</dbReference>
<dbReference type="Gene3D" id="3.20.20.60">
    <property type="entry name" value="Phosphoenolpyruvate-binding domains"/>
    <property type="match status" value="1"/>
</dbReference>
<feature type="domain" description="PTS EIIA type-2" evidence="18">
    <location>
        <begin position="2"/>
        <end position="142"/>
    </location>
</feature>
<keyword evidence="16" id="KW-0460">Magnesium</keyword>
<evidence type="ECO:0000256" key="8">
    <source>
        <dbReference type="ARBA" id="ARBA00022448"/>
    </source>
</evidence>
<dbReference type="PROSITE" id="PS51094">
    <property type="entry name" value="PTS_EIIA_TYPE_2"/>
    <property type="match status" value="1"/>
</dbReference>
<dbReference type="NCBIfam" id="TIGR01003">
    <property type="entry name" value="PTS_HPr_family"/>
    <property type="match status" value="1"/>
</dbReference>
<evidence type="ECO:0000256" key="3">
    <source>
        <dbReference type="ARBA" id="ARBA00003136"/>
    </source>
</evidence>
<dbReference type="RefSeq" id="WP_201079625.1">
    <property type="nucleotide sequence ID" value="NZ_CP067420.1"/>
</dbReference>
<evidence type="ECO:0000256" key="12">
    <source>
        <dbReference type="ARBA" id="ARBA00022679"/>
    </source>
</evidence>
<evidence type="ECO:0000256" key="13">
    <source>
        <dbReference type="ARBA" id="ARBA00022683"/>
    </source>
</evidence>
<dbReference type="Pfam" id="PF00391">
    <property type="entry name" value="PEP-utilizers"/>
    <property type="match status" value="1"/>
</dbReference>
<feature type="domain" description="HPr" evidence="19">
    <location>
        <begin position="161"/>
        <end position="248"/>
    </location>
</feature>
<evidence type="ECO:0000256" key="9">
    <source>
        <dbReference type="ARBA" id="ARBA00022490"/>
    </source>
</evidence>
<dbReference type="SUPFAM" id="SSF55804">
    <property type="entry name" value="Phoshotransferase/anion transport protein"/>
    <property type="match status" value="1"/>
</dbReference>
<dbReference type="Gene3D" id="3.30.1340.10">
    <property type="entry name" value="HPr-like"/>
    <property type="match status" value="1"/>
</dbReference>
<dbReference type="PROSITE" id="PS00369">
    <property type="entry name" value="PTS_HPR_HIS"/>
    <property type="match status" value="1"/>
</dbReference>
<dbReference type="InterPro" id="IPR000032">
    <property type="entry name" value="HPr-like"/>
</dbReference>
<dbReference type="InterPro" id="IPR006318">
    <property type="entry name" value="PTS_EI-like"/>
</dbReference>
<keyword evidence="13" id="KW-0598">Phosphotransferase system</keyword>
<keyword evidence="12 20" id="KW-0808">Transferase</keyword>
<keyword evidence="15" id="KW-0418">Kinase</keyword>
<dbReference type="PRINTS" id="PR00107">
    <property type="entry name" value="PHOSPHOCPHPR"/>
</dbReference>
<comment type="function">
    <text evidence="3">The phosphoenolpyruvate-dependent sugar phosphotransferase system (sugar PTS), a major carbohydrate active transport system, catalyzes the phosphorylation of incoming sugar substrates concomitantly with their translocation across the cell membrane. The enzyme II FruAB PTS system is involved in fructose transport.</text>
</comment>
<name>A0ABX7BAY8_9PROT</name>
<evidence type="ECO:0000256" key="7">
    <source>
        <dbReference type="ARBA" id="ARBA00015565"/>
    </source>
</evidence>
<evidence type="ECO:0000256" key="17">
    <source>
        <dbReference type="SAM" id="MobiDB-lite"/>
    </source>
</evidence>
<dbReference type="EC" id="2.7.3.9" evidence="6"/>
<dbReference type="InterPro" id="IPR018274">
    <property type="entry name" value="PEP_util_AS"/>
</dbReference>
<evidence type="ECO:0000256" key="5">
    <source>
        <dbReference type="ARBA" id="ARBA00007837"/>
    </source>
</evidence>
<evidence type="ECO:0000256" key="1">
    <source>
        <dbReference type="ARBA" id="ARBA00000683"/>
    </source>
</evidence>
<dbReference type="Gene3D" id="1.10.274.10">
    <property type="entry name" value="PtsI, HPr-binding domain"/>
    <property type="match status" value="1"/>
</dbReference>
<accession>A0ABX7BAY8</accession>
<dbReference type="PROSITE" id="PS00742">
    <property type="entry name" value="PEP_ENZYMES_2"/>
    <property type="match status" value="1"/>
</dbReference>
<comment type="similarity">
    <text evidence="5">Belongs to the PEP-utilizing enzyme family.</text>
</comment>
<dbReference type="InterPro" id="IPR023151">
    <property type="entry name" value="PEP_util_CS"/>
</dbReference>
<gene>
    <name evidence="20" type="primary">ptsP</name>
    <name evidence="20" type="ORF">IGS68_10330</name>
</gene>
<keyword evidence="10" id="KW-0597">Phosphoprotein</keyword>
<keyword evidence="14" id="KW-0479">Metal-binding</keyword>
<evidence type="ECO:0000256" key="2">
    <source>
        <dbReference type="ARBA" id="ARBA00001946"/>
    </source>
</evidence>
<dbReference type="SUPFAM" id="SSF47831">
    <property type="entry name" value="Enzyme I of the PEP:sugar phosphotransferase system HPr-binding (sub)domain"/>
    <property type="match status" value="1"/>
</dbReference>
<keyword evidence="8" id="KW-0813">Transport</keyword>
<dbReference type="PRINTS" id="PR01736">
    <property type="entry name" value="PHPHTRNFRASE"/>
</dbReference>